<evidence type="ECO:0000256" key="1">
    <source>
        <dbReference type="SAM" id="Phobius"/>
    </source>
</evidence>
<proteinExistence type="predicted"/>
<accession>A0A5D2FFK8</accession>
<name>A0A5D2FFK8_GOSDA</name>
<sequence length="121" mass="13287">MAQLNASCEDVEESRTWACNMRARGRAWCTDVRGGGALNAGCGPRENGNPRVSEIPKNLSLSGMFNLGLYLGLFFGGLVSFFGFVILFFMCMGCNWVFGLGLGSPGKIWVSQYKCINYICY</sequence>
<keyword evidence="1" id="KW-0472">Membrane</keyword>
<keyword evidence="1" id="KW-1133">Transmembrane helix</keyword>
<organism evidence="2 3">
    <name type="scientific">Gossypium darwinii</name>
    <name type="common">Darwin's cotton</name>
    <name type="synonym">Gossypium barbadense var. darwinii</name>
    <dbReference type="NCBI Taxonomy" id="34276"/>
    <lineage>
        <taxon>Eukaryota</taxon>
        <taxon>Viridiplantae</taxon>
        <taxon>Streptophyta</taxon>
        <taxon>Embryophyta</taxon>
        <taxon>Tracheophyta</taxon>
        <taxon>Spermatophyta</taxon>
        <taxon>Magnoliopsida</taxon>
        <taxon>eudicotyledons</taxon>
        <taxon>Gunneridae</taxon>
        <taxon>Pentapetalae</taxon>
        <taxon>rosids</taxon>
        <taxon>malvids</taxon>
        <taxon>Malvales</taxon>
        <taxon>Malvaceae</taxon>
        <taxon>Malvoideae</taxon>
        <taxon>Gossypium</taxon>
    </lineage>
</organism>
<dbReference type="Proteomes" id="UP000323506">
    <property type="component" value="Chromosome A08"/>
</dbReference>
<feature type="transmembrane region" description="Helical" evidence="1">
    <location>
        <begin position="69"/>
        <end position="98"/>
    </location>
</feature>
<evidence type="ECO:0000313" key="3">
    <source>
        <dbReference type="Proteomes" id="UP000323506"/>
    </source>
</evidence>
<keyword evidence="3" id="KW-1185">Reference proteome</keyword>
<reference evidence="2 3" key="1">
    <citation type="submission" date="2019-06" db="EMBL/GenBank/DDBJ databases">
        <title>WGS assembly of Gossypium darwinii.</title>
        <authorList>
            <person name="Chen Z.J."/>
            <person name="Sreedasyam A."/>
            <person name="Ando A."/>
            <person name="Song Q."/>
            <person name="De L."/>
            <person name="Hulse-Kemp A."/>
            <person name="Ding M."/>
            <person name="Ye W."/>
            <person name="Kirkbride R."/>
            <person name="Jenkins J."/>
            <person name="Plott C."/>
            <person name="Lovell J."/>
            <person name="Lin Y.-M."/>
            <person name="Vaughn R."/>
            <person name="Liu B."/>
            <person name="Li W."/>
            <person name="Simpson S."/>
            <person name="Scheffler B."/>
            <person name="Saski C."/>
            <person name="Grover C."/>
            <person name="Hu G."/>
            <person name="Conover J."/>
            <person name="Carlson J."/>
            <person name="Shu S."/>
            <person name="Boston L."/>
            <person name="Williams M."/>
            <person name="Peterson D."/>
            <person name="Mcgee K."/>
            <person name="Jones D."/>
            <person name="Wendel J."/>
            <person name="Stelly D."/>
            <person name="Grimwood J."/>
            <person name="Schmutz J."/>
        </authorList>
    </citation>
    <scope>NUCLEOTIDE SEQUENCE [LARGE SCALE GENOMIC DNA]</scope>
    <source>
        <strain evidence="2">1808015.09</strain>
    </source>
</reference>
<dbReference type="EMBL" id="CM017695">
    <property type="protein sequence ID" value="TYH04744.1"/>
    <property type="molecule type" value="Genomic_DNA"/>
</dbReference>
<keyword evidence="1" id="KW-0812">Transmembrane</keyword>
<gene>
    <name evidence="2" type="ORF">ES288_A08G030800v1</name>
</gene>
<dbReference type="AlphaFoldDB" id="A0A5D2FFK8"/>
<protein>
    <recommendedName>
        <fullName evidence="4">Transmembrane protein</fullName>
    </recommendedName>
</protein>
<evidence type="ECO:0008006" key="4">
    <source>
        <dbReference type="Google" id="ProtNLM"/>
    </source>
</evidence>
<evidence type="ECO:0000313" key="2">
    <source>
        <dbReference type="EMBL" id="TYH04744.1"/>
    </source>
</evidence>